<dbReference type="Proteomes" id="UP001264980">
    <property type="component" value="Unassembled WGS sequence"/>
</dbReference>
<dbReference type="RefSeq" id="WP_309991769.1">
    <property type="nucleotide sequence ID" value="NZ_JAVDTI010000008.1"/>
</dbReference>
<name>A0ABU1R6F6_9BACT</name>
<evidence type="ECO:0000313" key="2">
    <source>
        <dbReference type="Proteomes" id="UP001264980"/>
    </source>
</evidence>
<accession>A0ABU1R6F6</accession>
<keyword evidence="2" id="KW-1185">Reference proteome</keyword>
<organism evidence="1 2">
    <name type="scientific">Dyadobacter fermentans</name>
    <dbReference type="NCBI Taxonomy" id="94254"/>
    <lineage>
        <taxon>Bacteria</taxon>
        <taxon>Pseudomonadati</taxon>
        <taxon>Bacteroidota</taxon>
        <taxon>Cytophagia</taxon>
        <taxon>Cytophagales</taxon>
        <taxon>Spirosomataceae</taxon>
        <taxon>Dyadobacter</taxon>
    </lineage>
</organism>
<sequence>MENEEIENQELEDQLLLEITQERDKGDTISYDEFCKAMGWNNQDS</sequence>
<dbReference type="EMBL" id="JAVDTI010000008">
    <property type="protein sequence ID" value="MDR6808994.1"/>
    <property type="molecule type" value="Genomic_DNA"/>
</dbReference>
<gene>
    <name evidence="1" type="ORF">J2W84_006059</name>
</gene>
<proteinExistence type="predicted"/>
<comment type="caution">
    <text evidence="1">The sequence shown here is derived from an EMBL/GenBank/DDBJ whole genome shotgun (WGS) entry which is preliminary data.</text>
</comment>
<reference evidence="1 2" key="1">
    <citation type="submission" date="2023-07" db="EMBL/GenBank/DDBJ databases">
        <title>Sorghum-associated microbial communities from plants grown in Nebraska, USA.</title>
        <authorList>
            <person name="Schachtman D."/>
        </authorList>
    </citation>
    <scope>NUCLEOTIDE SEQUENCE [LARGE SCALE GENOMIC DNA]</scope>
    <source>
        <strain evidence="1 2">BE57</strain>
    </source>
</reference>
<protein>
    <recommendedName>
        <fullName evidence="3">EF-hand domain-containing protein</fullName>
    </recommendedName>
</protein>
<evidence type="ECO:0000313" key="1">
    <source>
        <dbReference type="EMBL" id="MDR6808994.1"/>
    </source>
</evidence>
<evidence type="ECO:0008006" key="3">
    <source>
        <dbReference type="Google" id="ProtNLM"/>
    </source>
</evidence>